<name>A0AAX4NH39_9ARCH</name>
<proteinExistence type="predicted"/>
<protein>
    <submittedName>
        <fullName evidence="1">Uncharacterized protein</fullName>
    </submittedName>
</protein>
<evidence type="ECO:0000313" key="2">
    <source>
        <dbReference type="Proteomes" id="UP001451606"/>
    </source>
</evidence>
<organism evidence="1 2">
    <name type="scientific">Oxyplasma meridianum</name>
    <dbReference type="NCBI Taxonomy" id="3073602"/>
    <lineage>
        <taxon>Archaea</taxon>
        <taxon>Methanobacteriati</taxon>
        <taxon>Thermoplasmatota</taxon>
        <taxon>Thermoplasmata</taxon>
        <taxon>Thermoplasmatales</taxon>
        <taxon>Thermoplasmataceae</taxon>
        <taxon>Oxyplasma</taxon>
    </lineage>
</organism>
<reference evidence="1 2" key="1">
    <citation type="submission" date="2023-09" db="EMBL/GenBank/DDBJ databases">
        <authorList>
            <person name="Golyshina O.V."/>
            <person name="Lunev E.A."/>
            <person name="Bargiela R."/>
            <person name="Gaines M.C."/>
            <person name="Daum B."/>
            <person name="Bale N.J."/>
            <person name="Koenen M."/>
            <person name="Sinninghe Damst J.S."/>
            <person name="Yakimov M."/>
            <person name="Golyshin P.N."/>
        </authorList>
    </citation>
    <scope>NUCLEOTIDE SEQUENCE [LARGE SCALE GENOMIC DNA]</scope>
    <source>
        <strain evidence="1 2">M1</strain>
    </source>
</reference>
<sequence>MEREEFREILLQSLGGIKGGKTVRLTLVRSRNDLLLKKLKEMQYIDTRSIPFQSNYRFIVSSFTHGQYSRFRSDYWEDMDFLSVPYDDFTRILNTTEKYGFVLHGFSAIGQGRIQEDFPMSENGIALKNLNHYLSMGYYPYLLKLRKGKVSIQIRKDFNFFFRRSDEECINLIYDTANGIINRRGKLFDDLISLKLSTDAGGRQLDHIPSCRYKRVLGIEDMKIREIVRSVSGSFSISEGKNGSMIHYSAGEAEKSEGKILIDRDNVTVIPHWNSRMESSLRILEALKMGGAVTW</sequence>
<dbReference type="RefSeq" id="WP_393971076.1">
    <property type="nucleotide sequence ID" value="NZ_CP133772.1"/>
</dbReference>
<dbReference type="KEGG" id="omr:OXIME_001327"/>
<dbReference type="GeneID" id="95968064"/>
<dbReference type="Proteomes" id="UP001451606">
    <property type="component" value="Chromosome"/>
</dbReference>
<keyword evidence="2" id="KW-1185">Reference proteome</keyword>
<gene>
    <name evidence="1" type="ORF">OXIME_001327</name>
</gene>
<accession>A0AAX4NH39</accession>
<evidence type="ECO:0000313" key="1">
    <source>
        <dbReference type="EMBL" id="WYY00744.1"/>
    </source>
</evidence>
<dbReference type="EMBL" id="CP133772">
    <property type="protein sequence ID" value="WYY00744.1"/>
    <property type="molecule type" value="Genomic_DNA"/>
</dbReference>
<dbReference type="AlphaFoldDB" id="A0AAX4NH39"/>